<evidence type="ECO:0000256" key="1">
    <source>
        <dbReference type="ARBA" id="ARBA00022741"/>
    </source>
</evidence>
<dbReference type="SMART" id="SM00490">
    <property type="entry name" value="HELICc"/>
    <property type="match status" value="1"/>
</dbReference>
<sequence length="1757" mass="201590">MQAFKIHKAIVEDYKNYLNSFTNIRDIRIKEKVTDAFEKGLFLPEPLLQFNPSFELGESLLELEKQGLIHEDLKKIFGSYSLYFHQVEAIKKGVNGESFVVTSGTGSGKSLTYLATIFNKILKNSGTQGIKAIIVYPMNALINSQEEEIKKYEINYLKSSMSQEVSFDEAGKSLDEIIAVLKTKTEHRFPISYAKYTGQENDEARNRLKDDPPSIILTNYMMLELIMTRISERWLRESLKKHLEYLVFDELHTYRGRQGSDVSMLIRRISKIANSPLVFIGTSATLASKGSPADKKNAIALVAEKIFGQSFSAEQIVNEKLRSCTNYKGTIPKGFDLQEAISRSLPLELTPESFFSNPLAIWLENRVALKRYPDGHVEREDPQTLAQIAEKLKDDSQDSFENCRHSIIRFLEWIEQLNTLHTDSLLRSDTYLPFKIHQFIAQTGNVYVTLDGRDERDITLETNRYIRKSGQDKPLFPVVFSRYSGYEFICVRKENGKFLPRNPDDLPERIVRDDLKGDKKTGLPKRELTGSDFSSGYLIIPENGDEIWSEKQIELLPESWFNVNKSGSSLHNYYEHQLPRKVFFDAEGTFSSEDTFPLCGWYVPARLLIDPTSGVVFDAKTNENTKLMRIGNEGRSTATTIISFSIIKALQEERVAAESQKLLSFTDNRQDASLQAGHFNDFMMLGMMRSTIYHALKAAPENRLTVDTIGDEVFKKLNLPEDEYARIPSTDPGWPDPENERAIKDYLLIRILYDLKRGWRYNTPNLEQCALLNIGYRRLQEFSEQNRFFETIPFFDGFSAAERYSVLLQVLNFFRTSYAFEYYKLTDKRIETEERLKLKLDENKLWSLEQDEKIDTPYILLPRSVGETNYRMYTASVGPQSNLGKYIRRLSTRKSIGSLHGSELSDAIEAICLMLERGNFLRSEKVHGTKGDCVGFRLRIDSIYWELGNGQDTLPDEVRIQSYNGVVQQKPNDFFKKFYQQDFSSFGRTLTGREHTGQLSHTDRIERENGFRKGEIAALFCSPTMELGIDIRELNVVHMRNVPPNPANYAQRSGRAGRSGQAALIFTYCSNGSPHDRNYFKESKKMVSGAVVPPNIDLTNEELVRSHFNAYVLMELGLSDMRSSVEDILDVRQLPDIPIKAGVSLHIKEQLDAYAADWTDNFRQFASGIAGIEKSYWYSDAWFIAHCRSFLKQFDYSFNRWRELYRGANHLIGLSRAVLDDPSVGSDNPKKHEAKRDENVGMRQRSLLLNDNKRAYGNDSEFYIFRYLAAEGFLPGYNFTRLPIRAFLGYRHMDKGEFVSRPRFVALKEFGPNNLIYHNGGKYRITRMQVMQADASQHAIKISNSTGYALLDNEGRGVNNDPITGEELKGQDNVSIYNNLLELGESEARPQERISCEEEERTSTGFDIEQYFSFAKGIAGTKQVTIRDGGQPLLQVIYDQAARLIQINKRWKISKNKDDGFAIGKKSGRWKRTKELEKPDPEDPVMNVRLYTTDTADILYIQPVKELGLDKDGVVSLSFALKRALERQFQIEEGEIGVWIMGRGEEKNILVYEASEGSLGILSQLIESAQALKQLFLEAYTAMHFDPQTHEDCNPELPKASYDDLLSYYNQRHHEQLDRFAIKDALERLLGCTIDHQQGGKSPDEQYHYLLDNYDLNSSTEKPFIEYLYKNGIALPDRAQFNVPGCYVSADFVYKTAIGFTLVFCDGSVHDGQSVREEDLRKRQACRDSGYDVIEWHYRESIESLVERRKDIFRKVR</sequence>
<dbReference type="InterPro" id="IPR001650">
    <property type="entry name" value="Helicase_C-like"/>
</dbReference>
<name>Q0YQW0_9CHLB</name>
<comment type="caution">
    <text evidence="5">The sequence shown here is derived from an EMBL/GenBank/DDBJ whole genome shotgun (WGS) entry which is preliminary data.</text>
</comment>
<keyword evidence="1" id="KW-0547">Nucleotide-binding</keyword>
<keyword evidence="6" id="KW-1185">Reference proteome</keyword>
<dbReference type="RefSeq" id="WP_006366670.1">
    <property type="nucleotide sequence ID" value="NZ_AASE01000014.1"/>
</dbReference>
<dbReference type="InterPro" id="IPR011545">
    <property type="entry name" value="DEAD/DEAH_box_helicase_dom"/>
</dbReference>
<evidence type="ECO:0000313" key="6">
    <source>
        <dbReference type="Proteomes" id="UP000004162"/>
    </source>
</evidence>
<dbReference type="GO" id="GO:0016887">
    <property type="term" value="F:ATP hydrolysis activity"/>
    <property type="evidence" value="ECO:0007669"/>
    <property type="project" value="TreeGrafter"/>
</dbReference>
<evidence type="ECO:0000256" key="2">
    <source>
        <dbReference type="ARBA" id="ARBA00022840"/>
    </source>
</evidence>
<dbReference type="SMART" id="SM00487">
    <property type="entry name" value="DEXDc"/>
    <property type="match status" value="1"/>
</dbReference>
<dbReference type="PANTHER" id="PTHR47962:SF5">
    <property type="entry name" value="ATP-DEPENDENT HELICASE LHR-RELATED"/>
    <property type="match status" value="1"/>
</dbReference>
<dbReference type="GO" id="GO:0003677">
    <property type="term" value="F:DNA binding"/>
    <property type="evidence" value="ECO:0007669"/>
    <property type="project" value="TreeGrafter"/>
</dbReference>
<organism evidence="5 6">
    <name type="scientific">Chlorobium ferrooxidans DSM 13031</name>
    <dbReference type="NCBI Taxonomy" id="377431"/>
    <lineage>
        <taxon>Bacteria</taxon>
        <taxon>Pseudomonadati</taxon>
        <taxon>Chlorobiota</taxon>
        <taxon>Chlorobiia</taxon>
        <taxon>Chlorobiales</taxon>
        <taxon>Chlorobiaceae</taxon>
        <taxon>Chlorobium/Pelodictyon group</taxon>
        <taxon>Chlorobium</taxon>
    </lineage>
</organism>
<reference evidence="5 6" key="2">
    <citation type="submission" date="2006-07" db="EMBL/GenBank/DDBJ databases">
        <title>Sequencing of the draft genome and assembly of Chlorobium ferroxidans DSM 13031.</title>
        <authorList>
            <consortium name="US DOE Joint Genome Institute (JGI-PGF)"/>
            <person name="Copeland A."/>
            <person name="Lucas S."/>
            <person name="Lapidus A."/>
            <person name="Barry K."/>
            <person name="Glavina del Rio T."/>
            <person name="Dalin E."/>
            <person name="Tice H."/>
            <person name="Bruce D."/>
            <person name="Pitluck S."/>
            <person name="Richardson P."/>
        </authorList>
    </citation>
    <scope>NUCLEOTIDE SEQUENCE [LARGE SCALE GENOMIC DNA]</scope>
    <source>
        <strain evidence="5 6">DSM 13031</strain>
    </source>
</reference>
<dbReference type="Pfam" id="PF00270">
    <property type="entry name" value="DEAD"/>
    <property type="match status" value="1"/>
</dbReference>
<feature type="domain" description="Helicase ATP-binding" evidence="3">
    <location>
        <begin position="90"/>
        <end position="304"/>
    </location>
</feature>
<evidence type="ECO:0000313" key="5">
    <source>
        <dbReference type="EMBL" id="EAT58710.1"/>
    </source>
</evidence>
<protein>
    <submittedName>
        <fullName evidence="5">Helicase-like:Type III restriction enzyme, res subunit:DEAD/DEAH box helicase-like</fullName>
    </submittedName>
</protein>
<dbReference type="SUPFAM" id="SSF52540">
    <property type="entry name" value="P-loop containing nucleoside triphosphate hydrolases"/>
    <property type="match status" value="2"/>
</dbReference>
<reference evidence="5 6" key="1">
    <citation type="submission" date="2006-07" db="EMBL/GenBank/DDBJ databases">
        <title>Annotation of the draft genome assembly of Chlorobium ferroxidans DSM 13031.</title>
        <authorList>
            <consortium name="US DOE Joint Genome Institute (JGI-ORNL)"/>
            <person name="Larimer F."/>
            <person name="Land M."/>
            <person name="Hauser L."/>
        </authorList>
    </citation>
    <scope>NUCLEOTIDE SEQUENCE [LARGE SCALE GENOMIC DNA]</scope>
    <source>
        <strain evidence="5 6">DSM 13031</strain>
    </source>
</reference>
<dbReference type="InterPro" id="IPR052511">
    <property type="entry name" value="ATP-dep_Helicase"/>
</dbReference>
<gene>
    <name evidence="5" type="ORF">CferDRAFT_0754</name>
</gene>
<dbReference type="GO" id="GO:0005524">
    <property type="term" value="F:ATP binding"/>
    <property type="evidence" value="ECO:0007669"/>
    <property type="project" value="UniProtKB-KW"/>
</dbReference>
<dbReference type="OrthoDB" id="9815222at2"/>
<proteinExistence type="predicted"/>
<dbReference type="EMBL" id="AASE01000014">
    <property type="protein sequence ID" value="EAT58710.1"/>
    <property type="molecule type" value="Genomic_DNA"/>
</dbReference>
<dbReference type="GO" id="GO:0004386">
    <property type="term" value="F:helicase activity"/>
    <property type="evidence" value="ECO:0007669"/>
    <property type="project" value="UniProtKB-KW"/>
</dbReference>
<dbReference type="InterPro" id="IPR014001">
    <property type="entry name" value="Helicase_ATP-bd"/>
</dbReference>
<dbReference type="PANTHER" id="PTHR47962">
    <property type="entry name" value="ATP-DEPENDENT HELICASE LHR-RELATED-RELATED"/>
    <property type="match status" value="1"/>
</dbReference>
<keyword evidence="2" id="KW-0067">ATP-binding</keyword>
<accession>Q0YQW0</accession>
<evidence type="ECO:0000259" key="4">
    <source>
        <dbReference type="PROSITE" id="PS51194"/>
    </source>
</evidence>
<dbReference type="Pfam" id="PF00271">
    <property type="entry name" value="Helicase_C"/>
    <property type="match status" value="1"/>
</dbReference>
<dbReference type="PROSITE" id="PS51194">
    <property type="entry name" value="HELICASE_CTER"/>
    <property type="match status" value="1"/>
</dbReference>
<dbReference type="Proteomes" id="UP000004162">
    <property type="component" value="Unassembled WGS sequence"/>
</dbReference>
<evidence type="ECO:0000259" key="3">
    <source>
        <dbReference type="PROSITE" id="PS51192"/>
    </source>
</evidence>
<dbReference type="InterPro" id="IPR027417">
    <property type="entry name" value="P-loop_NTPase"/>
</dbReference>
<keyword evidence="5" id="KW-0378">Hydrolase</keyword>
<dbReference type="Gene3D" id="3.40.50.300">
    <property type="entry name" value="P-loop containing nucleotide triphosphate hydrolases"/>
    <property type="match status" value="2"/>
</dbReference>
<feature type="domain" description="Helicase C-terminal" evidence="4">
    <location>
        <begin position="939"/>
        <end position="1104"/>
    </location>
</feature>
<dbReference type="PROSITE" id="PS51192">
    <property type="entry name" value="HELICASE_ATP_BIND_1"/>
    <property type="match status" value="1"/>
</dbReference>
<keyword evidence="5" id="KW-0347">Helicase</keyword>